<evidence type="ECO:0000256" key="1">
    <source>
        <dbReference type="ARBA" id="ARBA00001968"/>
    </source>
</evidence>
<evidence type="ECO:0000256" key="2">
    <source>
        <dbReference type="ARBA" id="ARBA00022723"/>
    </source>
</evidence>
<protein>
    <submittedName>
        <fullName evidence="6">Uncharacterized protein LOC127750446</fullName>
    </submittedName>
</protein>
<evidence type="ECO:0000259" key="4">
    <source>
        <dbReference type="Pfam" id="PF13613"/>
    </source>
</evidence>
<reference evidence="6" key="1">
    <citation type="submission" date="2025-08" db="UniProtKB">
        <authorList>
            <consortium name="RefSeq"/>
        </authorList>
    </citation>
    <scope>IDENTIFICATION</scope>
    <source>
        <tissue evidence="6">Whole organism</tissue>
    </source>
</reference>
<feature type="domain" description="Transposase Helix-turn-helix" evidence="4">
    <location>
        <begin position="50"/>
        <end position="97"/>
    </location>
</feature>
<dbReference type="Pfam" id="PF13613">
    <property type="entry name" value="HTH_Tnp_4"/>
    <property type="match status" value="1"/>
</dbReference>
<keyword evidence="5" id="KW-1185">Reference proteome</keyword>
<dbReference type="GO" id="GO:0046872">
    <property type="term" value="F:metal ion binding"/>
    <property type="evidence" value="ECO:0007669"/>
    <property type="project" value="UniProtKB-KW"/>
</dbReference>
<keyword evidence="2" id="KW-0479">Metal-binding</keyword>
<dbReference type="RefSeq" id="XP_052128107.1">
    <property type="nucleotide sequence ID" value="XM_052272147.1"/>
</dbReference>
<dbReference type="GeneID" id="127750446"/>
<dbReference type="Pfam" id="PF13359">
    <property type="entry name" value="DDE_Tnp_4"/>
    <property type="match status" value="1"/>
</dbReference>
<proteinExistence type="predicted"/>
<feature type="domain" description="DDE Tnp4" evidence="3">
    <location>
        <begin position="134"/>
        <end position="275"/>
    </location>
</feature>
<evidence type="ECO:0000259" key="3">
    <source>
        <dbReference type="Pfam" id="PF13359"/>
    </source>
</evidence>
<dbReference type="AlphaFoldDB" id="A0A9C6X2X3"/>
<dbReference type="InterPro" id="IPR027805">
    <property type="entry name" value="Transposase_HTH_dom"/>
</dbReference>
<dbReference type="OrthoDB" id="6423901at2759"/>
<sequence>MPEKKFKFFTGLTQYHFNVLFDLIGGEEGIRQITYVYGQKTPRRTLDHRKFSSKNRLFMMLIRMRRGVPIIDLAHIFGIGKTQCGVICYAMIRVTYEYLYLLQPHMFMSAEQQKKNMPLPFMRFKNLRVIIDCQQGNTFSSYKHGNTEKYLIGTSGYGSVIFCSDGFEGNKSDKEILKASGIMNYLEKGDSVMADRGFNVKTELAEIGVNLIKPPDFKKKRQCLNPQEEILTKDTATARIYVEHVMKSIKDWRILRNTVPMSVHDILPDMEHIVAWGG</sequence>
<evidence type="ECO:0000313" key="6">
    <source>
        <dbReference type="RefSeq" id="XP_052128107.1"/>
    </source>
</evidence>
<dbReference type="KEGG" id="foc:127750446"/>
<evidence type="ECO:0000313" key="5">
    <source>
        <dbReference type="Proteomes" id="UP000504606"/>
    </source>
</evidence>
<gene>
    <name evidence="6" type="primary">LOC127750446</name>
</gene>
<dbReference type="Proteomes" id="UP000504606">
    <property type="component" value="Unplaced"/>
</dbReference>
<dbReference type="PANTHER" id="PTHR23080">
    <property type="entry name" value="THAP DOMAIN PROTEIN"/>
    <property type="match status" value="1"/>
</dbReference>
<name>A0A9C6X2X3_FRAOC</name>
<accession>A0A9C6X2X3</accession>
<comment type="cofactor">
    <cofactor evidence="1">
        <name>a divalent metal cation</name>
        <dbReference type="ChEBI" id="CHEBI:60240"/>
    </cofactor>
</comment>
<dbReference type="PANTHER" id="PTHR23080:SF141">
    <property type="entry name" value="TRANSPOSASE HELIX-TURN-HELIX DOMAIN-CONTAINING PROTEIN"/>
    <property type="match status" value="1"/>
</dbReference>
<organism evidence="5 6">
    <name type="scientific">Frankliniella occidentalis</name>
    <name type="common">Western flower thrips</name>
    <name type="synonym">Euthrips occidentalis</name>
    <dbReference type="NCBI Taxonomy" id="133901"/>
    <lineage>
        <taxon>Eukaryota</taxon>
        <taxon>Metazoa</taxon>
        <taxon>Ecdysozoa</taxon>
        <taxon>Arthropoda</taxon>
        <taxon>Hexapoda</taxon>
        <taxon>Insecta</taxon>
        <taxon>Pterygota</taxon>
        <taxon>Neoptera</taxon>
        <taxon>Paraneoptera</taxon>
        <taxon>Thysanoptera</taxon>
        <taxon>Terebrantia</taxon>
        <taxon>Thripoidea</taxon>
        <taxon>Thripidae</taxon>
        <taxon>Frankliniella</taxon>
    </lineage>
</organism>
<dbReference type="InterPro" id="IPR027806">
    <property type="entry name" value="HARBI1_dom"/>
</dbReference>